<name>A0A0R2L4Q9_9LACO</name>
<dbReference type="PATRIC" id="fig|331679.3.peg.318"/>
<keyword evidence="2" id="KW-1185">Reference proteome</keyword>
<organism evidence="1 2">
    <name type="scientific">Pediococcus stilesii</name>
    <dbReference type="NCBI Taxonomy" id="331679"/>
    <lineage>
        <taxon>Bacteria</taxon>
        <taxon>Bacillati</taxon>
        <taxon>Bacillota</taxon>
        <taxon>Bacilli</taxon>
        <taxon>Lactobacillales</taxon>
        <taxon>Lactobacillaceae</taxon>
        <taxon>Pediococcus</taxon>
    </lineage>
</organism>
<evidence type="ECO:0000313" key="2">
    <source>
        <dbReference type="Proteomes" id="UP000051859"/>
    </source>
</evidence>
<dbReference type="AlphaFoldDB" id="A0A0R2L4Q9"/>
<dbReference type="EMBL" id="JQBX01000011">
    <property type="protein sequence ID" value="KRN93735.1"/>
    <property type="molecule type" value="Genomic_DNA"/>
</dbReference>
<sequence length="176" mass="19978">MIFTYDVLEEVINTGKPIVINDKTQIQKLNGEGINAVTFVSKDWGSCDYYDFLELNPGKGIVIYSDGNSFDGFSVFEIPLSEFYFDVNTEKGIIGIEDGVGNQTDFLDLFTGPAVGEFTRKYVNSTDEEIKESKEYQLTDRYISDYLGYEGAEEEKINLALLRFAMATYTDQNRPR</sequence>
<accession>A0A0R2L4Q9</accession>
<proteinExistence type="predicted"/>
<protein>
    <submittedName>
        <fullName evidence="1">Uncharacterized protein</fullName>
    </submittedName>
</protein>
<comment type="caution">
    <text evidence="1">The sequence shown here is derived from an EMBL/GenBank/DDBJ whole genome shotgun (WGS) entry which is preliminary data.</text>
</comment>
<dbReference type="Proteomes" id="UP000051859">
    <property type="component" value="Unassembled WGS sequence"/>
</dbReference>
<evidence type="ECO:0000313" key="1">
    <source>
        <dbReference type="EMBL" id="KRN93735.1"/>
    </source>
</evidence>
<reference evidence="1 2" key="1">
    <citation type="journal article" date="2015" name="Genome Announc.">
        <title>Expanding the biotechnology potential of lactobacilli through comparative genomics of 213 strains and associated genera.</title>
        <authorList>
            <person name="Sun Z."/>
            <person name="Harris H.M."/>
            <person name="McCann A."/>
            <person name="Guo C."/>
            <person name="Argimon S."/>
            <person name="Zhang W."/>
            <person name="Yang X."/>
            <person name="Jeffery I.B."/>
            <person name="Cooney J.C."/>
            <person name="Kagawa T.F."/>
            <person name="Liu W."/>
            <person name="Song Y."/>
            <person name="Salvetti E."/>
            <person name="Wrobel A."/>
            <person name="Rasinkangas P."/>
            <person name="Parkhill J."/>
            <person name="Rea M.C."/>
            <person name="O'Sullivan O."/>
            <person name="Ritari J."/>
            <person name="Douillard F.P."/>
            <person name="Paul Ross R."/>
            <person name="Yang R."/>
            <person name="Briner A.E."/>
            <person name="Felis G.E."/>
            <person name="de Vos W.M."/>
            <person name="Barrangou R."/>
            <person name="Klaenhammer T.R."/>
            <person name="Caufield P.W."/>
            <person name="Cui Y."/>
            <person name="Zhang H."/>
            <person name="O'Toole P.W."/>
        </authorList>
    </citation>
    <scope>NUCLEOTIDE SEQUENCE [LARGE SCALE GENOMIC DNA]</scope>
    <source>
        <strain evidence="1 2">DSM 18001</strain>
    </source>
</reference>
<dbReference type="STRING" id="331679.IV81_GL000312"/>
<gene>
    <name evidence="1" type="ORF">IV81_GL000312</name>
</gene>
<dbReference type="RefSeq" id="WP_057803301.1">
    <property type="nucleotide sequence ID" value="NZ_JQBX01000011.1"/>
</dbReference>